<keyword evidence="2" id="KW-1185">Reference proteome</keyword>
<dbReference type="KEGG" id="bbev:BBEV_1299"/>
<dbReference type="EMBL" id="CP012502">
    <property type="protein sequence ID" value="AOM82664.1"/>
    <property type="molecule type" value="Genomic_DNA"/>
</dbReference>
<reference evidence="1 2" key="1">
    <citation type="submission" date="2015-08" db="EMBL/GenBank/DDBJ databases">
        <title>The complete genome sequence of Bacillus beveridgei MLTeJB.</title>
        <authorList>
            <person name="Hanson T.E."/>
            <person name="Mesa C."/>
            <person name="Basesman S.M."/>
            <person name="Oremland R.S."/>
        </authorList>
    </citation>
    <scope>NUCLEOTIDE SEQUENCE [LARGE SCALE GENOMIC DNA]</scope>
    <source>
        <strain evidence="1 2">MLTeJB</strain>
    </source>
</reference>
<dbReference type="Proteomes" id="UP000094463">
    <property type="component" value="Chromosome"/>
</dbReference>
<dbReference type="AlphaFoldDB" id="A0A1D7QUH4"/>
<accession>A0A1D7QUH4</accession>
<proteinExistence type="predicted"/>
<dbReference type="RefSeq" id="WP_069364727.1">
    <property type="nucleotide sequence ID" value="NZ_CP012502.1"/>
</dbReference>
<dbReference type="STRING" id="632773.BBEV_1299"/>
<protein>
    <submittedName>
        <fullName evidence="1">Uncharacterized protein</fullName>
    </submittedName>
</protein>
<evidence type="ECO:0000313" key="1">
    <source>
        <dbReference type="EMBL" id="AOM82664.1"/>
    </source>
</evidence>
<dbReference type="OrthoDB" id="2967812at2"/>
<sequence>MDEKQVTISDSVTANFQKFSEYVVCVEVMKNGKSTGSFCTDVSAFDEWDEDEMKDLVNSHLAQVTQSDWIKGDETITLENGFTVSYSKHWDDFYCVNVFDGNEEVSSFCADRESFEEWTESKDQLLNVIRSQTKLNI</sequence>
<evidence type="ECO:0000313" key="2">
    <source>
        <dbReference type="Proteomes" id="UP000094463"/>
    </source>
</evidence>
<name>A0A1D7QUH4_9BACI</name>
<gene>
    <name evidence="1" type="ORF">BBEV_1299</name>
</gene>
<organism evidence="1 2">
    <name type="scientific">Salisediminibacterium beveridgei</name>
    <dbReference type="NCBI Taxonomy" id="632773"/>
    <lineage>
        <taxon>Bacteria</taxon>
        <taxon>Bacillati</taxon>
        <taxon>Bacillota</taxon>
        <taxon>Bacilli</taxon>
        <taxon>Bacillales</taxon>
        <taxon>Bacillaceae</taxon>
        <taxon>Salisediminibacterium</taxon>
    </lineage>
</organism>